<dbReference type="PANTHER" id="PTHR37954:SF3">
    <property type="entry name" value="DUF169 DOMAIN-CONTAINING PROTEIN"/>
    <property type="match status" value="1"/>
</dbReference>
<evidence type="ECO:0008006" key="3">
    <source>
        <dbReference type="Google" id="ProtNLM"/>
    </source>
</evidence>
<protein>
    <recommendedName>
        <fullName evidence="3">DUF169 domain-containing protein</fullName>
    </recommendedName>
</protein>
<gene>
    <name evidence="1" type="ORF">CLPUN_17460</name>
</gene>
<dbReference type="STRING" id="29367.CLPUN_17460"/>
<dbReference type="Proteomes" id="UP000190890">
    <property type="component" value="Unassembled WGS sequence"/>
</dbReference>
<dbReference type="EMBL" id="LZZM01000113">
    <property type="protein sequence ID" value="OOM79019.1"/>
    <property type="molecule type" value="Genomic_DNA"/>
</dbReference>
<dbReference type="PANTHER" id="PTHR37954">
    <property type="entry name" value="BLL4979 PROTEIN"/>
    <property type="match status" value="1"/>
</dbReference>
<sequence length="238" mass="26309">MKLIKDCIKLKDLIKMQGNPIAITYCDVIEDGRYDVENQVICQSIQDARYGKEVAISVENCKCRGGAYFLGLINKPQEAHKFWVDIEKAYANRCTSMAALRNSPEPPTQLGKYVTLTSIDKCTKLPDLILFVCNVEQGATLLGLNAFFNGKPQKIYSYAAACSSAIGIPMTTGELHVSFIDNSARKIAAFNSSELIIAIPALKISGLSESIEHCIWGNCNAPYLKEEEQLKGTWEINC</sequence>
<comment type="caution">
    <text evidence="1">The sequence shown here is derived from an EMBL/GenBank/DDBJ whole genome shotgun (WGS) entry which is preliminary data.</text>
</comment>
<reference evidence="1 2" key="1">
    <citation type="submission" date="2016-05" db="EMBL/GenBank/DDBJ databases">
        <title>Microbial solvent formation.</title>
        <authorList>
            <person name="Poehlein A."/>
            <person name="Montoya Solano J.D."/>
            <person name="Flitsch S."/>
            <person name="Krabben P."/>
            <person name="Duerre P."/>
            <person name="Daniel R."/>
        </authorList>
    </citation>
    <scope>NUCLEOTIDE SEQUENCE [LARGE SCALE GENOMIC DNA]</scope>
    <source>
        <strain evidence="1 2">DSM 2619</strain>
    </source>
</reference>
<dbReference type="RefSeq" id="WP_077846916.1">
    <property type="nucleotide sequence ID" value="NZ_LZZM01000113.1"/>
</dbReference>
<dbReference type="Pfam" id="PF02596">
    <property type="entry name" value="DUF169"/>
    <property type="match status" value="1"/>
</dbReference>
<name>A0A1S8TN00_9CLOT</name>
<evidence type="ECO:0000313" key="1">
    <source>
        <dbReference type="EMBL" id="OOM79019.1"/>
    </source>
</evidence>
<dbReference type="AlphaFoldDB" id="A0A1S8TN00"/>
<organism evidence="1 2">
    <name type="scientific">Clostridium puniceum</name>
    <dbReference type="NCBI Taxonomy" id="29367"/>
    <lineage>
        <taxon>Bacteria</taxon>
        <taxon>Bacillati</taxon>
        <taxon>Bacillota</taxon>
        <taxon>Clostridia</taxon>
        <taxon>Eubacteriales</taxon>
        <taxon>Clostridiaceae</taxon>
        <taxon>Clostridium</taxon>
    </lineage>
</organism>
<evidence type="ECO:0000313" key="2">
    <source>
        <dbReference type="Proteomes" id="UP000190890"/>
    </source>
</evidence>
<keyword evidence="2" id="KW-1185">Reference proteome</keyword>
<dbReference type="InterPro" id="IPR003748">
    <property type="entry name" value="DUF169"/>
</dbReference>
<accession>A0A1S8TN00</accession>
<proteinExistence type="predicted"/>